<dbReference type="EMBL" id="JAINVB010000001">
    <property type="protein sequence ID" value="MCK0086537.1"/>
    <property type="molecule type" value="Genomic_DNA"/>
</dbReference>
<evidence type="ECO:0000313" key="3">
    <source>
        <dbReference type="Proteomes" id="UP001203136"/>
    </source>
</evidence>
<dbReference type="RefSeq" id="WP_003508087.1">
    <property type="nucleotide sequence ID" value="NZ_BAABZD010000011.1"/>
</dbReference>
<organism evidence="1 3">
    <name type="scientific">Clostridium symbiosum</name>
    <name type="common">Bacteroides symbiosus</name>
    <dbReference type="NCBI Taxonomy" id="1512"/>
    <lineage>
        <taxon>Bacteria</taxon>
        <taxon>Bacillati</taxon>
        <taxon>Bacillota</taxon>
        <taxon>Clostridia</taxon>
        <taxon>Lachnospirales</taxon>
        <taxon>Lachnospiraceae</taxon>
        <taxon>Otoolea</taxon>
    </lineage>
</organism>
<comment type="caution">
    <text evidence="1">The sequence shown here is derived from an EMBL/GenBank/DDBJ whole genome shotgun (WGS) entry which is preliminary data.</text>
</comment>
<dbReference type="Proteomes" id="UP001203136">
    <property type="component" value="Unassembled WGS sequence"/>
</dbReference>
<sequence length="180" mass="21060">MNSVFQAYGIRVKYPERFRIYINQRQQFNNRNGMVKFDDTVGPQDGRISLTVSWEEAKEQTEFGKQYLEHAEEHYSKKVKNRYRILDKELLTKDGHEIAFLHTLLLSQTHIFKAIGKNIQLEIMQTARYCDETNRIIIATVMAERSYFKGHESGLKQMLLSVKCHADSGLNEPDLLEESE</sequence>
<dbReference type="AlphaFoldDB" id="A0AAW5F3R0"/>
<reference evidence="2" key="2">
    <citation type="submission" date="2023-01" db="EMBL/GenBank/DDBJ databases">
        <title>Human gut microbiome strain richness.</title>
        <authorList>
            <person name="Chen-Liaw A."/>
        </authorList>
    </citation>
    <scope>NUCLEOTIDE SEQUENCE</scope>
    <source>
        <strain evidence="2">B1_m1001713B170214d0_201011</strain>
    </source>
</reference>
<dbReference type="GeneID" id="57970270"/>
<gene>
    <name evidence="1" type="ORF">K5I21_11765</name>
    <name evidence="2" type="ORF">PM006_08805</name>
</gene>
<evidence type="ECO:0000313" key="1">
    <source>
        <dbReference type="EMBL" id="MCK0086537.1"/>
    </source>
</evidence>
<proteinExistence type="predicted"/>
<evidence type="ECO:0000313" key="2">
    <source>
        <dbReference type="EMBL" id="MDB2000297.1"/>
    </source>
</evidence>
<name>A0AAW5F3R0_CLOSY</name>
<dbReference type="EMBL" id="JAQLGM010000017">
    <property type="protein sequence ID" value="MDB2000297.1"/>
    <property type="molecule type" value="Genomic_DNA"/>
</dbReference>
<dbReference type="Proteomes" id="UP001300871">
    <property type="component" value="Unassembled WGS sequence"/>
</dbReference>
<accession>A0AAW5F3R0</accession>
<reference evidence="1" key="1">
    <citation type="journal article" date="2022" name="Cell Host Microbe">
        <title>Colonization of the live biotherapeutic product VE303 and modulation of the microbiota and metabolites in healthy volunteers.</title>
        <authorList>
            <person name="Dsouza M."/>
            <person name="Menon R."/>
            <person name="Crossette E."/>
            <person name="Bhattarai S.K."/>
            <person name="Schneider J."/>
            <person name="Kim Y.G."/>
            <person name="Reddy S."/>
            <person name="Caballero S."/>
            <person name="Felix C."/>
            <person name="Cornacchione L."/>
            <person name="Hendrickson J."/>
            <person name="Watson A.R."/>
            <person name="Minot S.S."/>
            <person name="Greenfield N."/>
            <person name="Schopf L."/>
            <person name="Szabady R."/>
            <person name="Patarroyo J."/>
            <person name="Smith W."/>
            <person name="Harrison P."/>
            <person name="Kuijper E.J."/>
            <person name="Kelly C.P."/>
            <person name="Olle B."/>
            <person name="Bobilev D."/>
            <person name="Silber J.L."/>
            <person name="Bucci V."/>
            <person name="Roberts B."/>
            <person name="Faith J."/>
            <person name="Norman J.M."/>
        </authorList>
    </citation>
    <scope>NUCLEOTIDE SEQUENCE</scope>
    <source>
        <strain evidence="1">VE303-04</strain>
    </source>
</reference>
<protein>
    <submittedName>
        <fullName evidence="1">Uncharacterized protein</fullName>
    </submittedName>
</protein>